<evidence type="ECO:0000256" key="1">
    <source>
        <dbReference type="SAM" id="Phobius"/>
    </source>
</evidence>
<reference evidence="3" key="1">
    <citation type="submission" date="2022-11" db="UniProtKB">
        <authorList>
            <consortium name="WormBaseParasite"/>
        </authorList>
    </citation>
    <scope>IDENTIFICATION</scope>
</reference>
<keyword evidence="1" id="KW-1133">Transmembrane helix</keyword>
<keyword evidence="2" id="KW-1185">Reference proteome</keyword>
<dbReference type="AlphaFoldDB" id="A0A915K611"/>
<proteinExistence type="predicted"/>
<evidence type="ECO:0000313" key="3">
    <source>
        <dbReference type="WBParaSite" id="nRc.2.0.1.t34171-RA"/>
    </source>
</evidence>
<name>A0A915K611_ROMCU</name>
<protein>
    <submittedName>
        <fullName evidence="3">Uncharacterized protein</fullName>
    </submittedName>
</protein>
<keyword evidence="1" id="KW-0812">Transmembrane</keyword>
<keyword evidence="1" id="KW-0472">Membrane</keyword>
<accession>A0A915K611</accession>
<evidence type="ECO:0000313" key="2">
    <source>
        <dbReference type="Proteomes" id="UP000887565"/>
    </source>
</evidence>
<organism evidence="2 3">
    <name type="scientific">Romanomermis culicivorax</name>
    <name type="common">Nematode worm</name>
    <dbReference type="NCBI Taxonomy" id="13658"/>
    <lineage>
        <taxon>Eukaryota</taxon>
        <taxon>Metazoa</taxon>
        <taxon>Ecdysozoa</taxon>
        <taxon>Nematoda</taxon>
        <taxon>Enoplea</taxon>
        <taxon>Dorylaimia</taxon>
        <taxon>Mermithida</taxon>
        <taxon>Mermithoidea</taxon>
        <taxon>Mermithidae</taxon>
        <taxon>Romanomermis</taxon>
    </lineage>
</organism>
<dbReference type="Proteomes" id="UP000887565">
    <property type="component" value="Unplaced"/>
</dbReference>
<dbReference type="WBParaSite" id="nRc.2.0.1.t34171-RA">
    <property type="protein sequence ID" value="nRc.2.0.1.t34171-RA"/>
    <property type="gene ID" value="nRc.2.0.1.g34171"/>
</dbReference>
<feature type="transmembrane region" description="Helical" evidence="1">
    <location>
        <begin position="59"/>
        <end position="78"/>
    </location>
</feature>
<sequence>MNRAFVGIFLKQRAIFSRTLKSSVKNVSPLFNKVQVRNYYAPPYCTPPMYFPMSGIEKFAWFLAYYFIVISYPLWVVYWSEYYIDKGSGGRREIPDVE</sequence>